<proteinExistence type="inferred from homology"/>
<dbReference type="InterPro" id="IPR000515">
    <property type="entry name" value="MetI-like"/>
</dbReference>
<dbReference type="GO" id="GO:0005886">
    <property type="term" value="C:plasma membrane"/>
    <property type="evidence" value="ECO:0007669"/>
    <property type="project" value="UniProtKB-SubCell"/>
</dbReference>
<dbReference type="InterPro" id="IPR051204">
    <property type="entry name" value="ABC_transp_perm/SBD"/>
</dbReference>
<organism evidence="9 10">
    <name type="scientific">Leucobacter aridicollis</name>
    <dbReference type="NCBI Taxonomy" id="283878"/>
    <lineage>
        <taxon>Bacteria</taxon>
        <taxon>Bacillati</taxon>
        <taxon>Actinomycetota</taxon>
        <taxon>Actinomycetes</taxon>
        <taxon>Micrococcales</taxon>
        <taxon>Microbacteriaceae</taxon>
        <taxon>Leucobacter</taxon>
    </lineage>
</organism>
<dbReference type="SUPFAM" id="SSF161098">
    <property type="entry name" value="MetI-like"/>
    <property type="match status" value="1"/>
</dbReference>
<evidence type="ECO:0000256" key="5">
    <source>
        <dbReference type="ARBA" id="ARBA00023136"/>
    </source>
</evidence>
<protein>
    <submittedName>
        <fullName evidence="9">Osmoprotectant transport system permease protein</fullName>
    </submittedName>
</protein>
<dbReference type="GO" id="GO:0031460">
    <property type="term" value="P:glycine betaine transport"/>
    <property type="evidence" value="ECO:0007669"/>
    <property type="project" value="TreeGrafter"/>
</dbReference>
<feature type="transmembrane region" description="Helical" evidence="6">
    <location>
        <begin position="186"/>
        <end position="209"/>
    </location>
</feature>
<evidence type="ECO:0000256" key="3">
    <source>
        <dbReference type="ARBA" id="ARBA00022692"/>
    </source>
</evidence>
<feature type="transmembrane region" description="Helical" evidence="6">
    <location>
        <begin position="93"/>
        <end position="112"/>
    </location>
</feature>
<accession>A0A852RD58</accession>
<evidence type="ECO:0000256" key="4">
    <source>
        <dbReference type="ARBA" id="ARBA00022989"/>
    </source>
</evidence>
<dbReference type="PROSITE" id="PS50928">
    <property type="entry name" value="ABC_TM1"/>
    <property type="match status" value="1"/>
</dbReference>
<comment type="similarity">
    <text evidence="6">Belongs to the binding-protein-dependent transport system permease family.</text>
</comment>
<keyword evidence="10" id="KW-1185">Reference proteome</keyword>
<dbReference type="CDD" id="cd06261">
    <property type="entry name" value="TM_PBP2"/>
    <property type="match status" value="1"/>
</dbReference>
<feature type="transmembrane region" description="Helical" evidence="6">
    <location>
        <begin position="30"/>
        <end position="52"/>
    </location>
</feature>
<feature type="transmembrane region" description="Helical" evidence="6">
    <location>
        <begin position="133"/>
        <end position="166"/>
    </location>
</feature>
<sequence length="260" mass="26153">MNLFADAFAWLADGANWVGASGIPARIGEHLWVSVFAVGIAALVALPAGVLIGHTRRGVGAIGAVTGAARALPTLGVLTVCALWFGIGLSAPLVALVVLAIPSLLAGAYSGVQAVPRETSGAARAIGMRPAQVIWQVEVPLALPVIIGGVRAAVLQVVATATLAAYTADVGLGRYLFTGLKTRDYGQMLGAAILVIALALILEILLATVQRAAAARLSARGTALERAAGSSPAGTDAAGPLAQHRAGQPATNFTTATETT</sequence>
<gene>
    <name evidence="9" type="ORF">BJ960_003152</name>
</gene>
<dbReference type="GO" id="GO:0055085">
    <property type="term" value="P:transmembrane transport"/>
    <property type="evidence" value="ECO:0007669"/>
    <property type="project" value="InterPro"/>
</dbReference>
<dbReference type="PANTHER" id="PTHR30177:SF33">
    <property type="entry name" value="POSSIBLE OSMOPROTECTANT (GLYCINE BETAINE_CARNITINE_CHOLINE_L-PROLINE) TRANSPORT INTEGRAL MEMBRANE PROTEIN ABC TRANSPORTER PROZ"/>
    <property type="match status" value="1"/>
</dbReference>
<name>A0A852RD58_9MICO</name>
<keyword evidence="5 6" id="KW-0472">Membrane</keyword>
<evidence type="ECO:0000256" key="7">
    <source>
        <dbReference type="SAM" id="MobiDB-lite"/>
    </source>
</evidence>
<evidence type="ECO:0000256" key="1">
    <source>
        <dbReference type="ARBA" id="ARBA00004141"/>
    </source>
</evidence>
<dbReference type="RefSeq" id="WP_185988003.1">
    <property type="nucleotide sequence ID" value="NZ_BAAALZ010000004.1"/>
</dbReference>
<evidence type="ECO:0000313" key="9">
    <source>
        <dbReference type="EMBL" id="NYD28349.1"/>
    </source>
</evidence>
<feature type="compositionally biased region" description="Low complexity" evidence="7">
    <location>
        <begin position="251"/>
        <end position="260"/>
    </location>
</feature>
<dbReference type="InterPro" id="IPR035906">
    <property type="entry name" value="MetI-like_sf"/>
</dbReference>
<evidence type="ECO:0000259" key="8">
    <source>
        <dbReference type="PROSITE" id="PS50928"/>
    </source>
</evidence>
<dbReference type="EMBL" id="JACCBD010000001">
    <property type="protein sequence ID" value="NYD28349.1"/>
    <property type="molecule type" value="Genomic_DNA"/>
</dbReference>
<feature type="region of interest" description="Disordered" evidence="7">
    <location>
        <begin position="228"/>
        <end position="260"/>
    </location>
</feature>
<reference evidence="9 10" key="1">
    <citation type="submission" date="2020-07" db="EMBL/GenBank/DDBJ databases">
        <title>Sequencing the genomes of 1000 actinobacteria strains.</title>
        <authorList>
            <person name="Klenk H.-P."/>
        </authorList>
    </citation>
    <scope>NUCLEOTIDE SEQUENCE [LARGE SCALE GENOMIC DNA]</scope>
    <source>
        <strain evidence="9 10">DSM 17380</strain>
    </source>
</reference>
<comment type="caution">
    <text evidence="9">The sequence shown here is derived from an EMBL/GenBank/DDBJ whole genome shotgun (WGS) entry which is preliminary data.</text>
</comment>
<feature type="transmembrane region" description="Helical" evidence="6">
    <location>
        <begin position="59"/>
        <end position="87"/>
    </location>
</feature>
<dbReference type="PANTHER" id="PTHR30177">
    <property type="entry name" value="GLYCINE BETAINE/L-PROLINE TRANSPORT SYSTEM PERMEASE PROTEIN PROW"/>
    <property type="match status" value="1"/>
</dbReference>
<dbReference type="Pfam" id="PF00528">
    <property type="entry name" value="BPD_transp_1"/>
    <property type="match status" value="1"/>
</dbReference>
<feature type="domain" description="ABC transmembrane type-1" evidence="8">
    <location>
        <begin position="27"/>
        <end position="206"/>
    </location>
</feature>
<keyword evidence="2 6" id="KW-0813">Transport</keyword>
<evidence type="ECO:0000313" key="10">
    <source>
        <dbReference type="Proteomes" id="UP000586095"/>
    </source>
</evidence>
<evidence type="ECO:0000256" key="6">
    <source>
        <dbReference type="RuleBase" id="RU363032"/>
    </source>
</evidence>
<keyword evidence="3 6" id="KW-0812">Transmembrane</keyword>
<comment type="subcellular location">
    <subcellularLocation>
        <location evidence="6">Cell membrane</location>
        <topology evidence="6">Multi-pass membrane protein</topology>
    </subcellularLocation>
    <subcellularLocation>
        <location evidence="1">Membrane</location>
        <topology evidence="1">Multi-pass membrane protein</topology>
    </subcellularLocation>
</comment>
<dbReference type="Proteomes" id="UP000586095">
    <property type="component" value="Unassembled WGS sequence"/>
</dbReference>
<evidence type="ECO:0000256" key="2">
    <source>
        <dbReference type="ARBA" id="ARBA00022448"/>
    </source>
</evidence>
<keyword evidence="4 6" id="KW-1133">Transmembrane helix</keyword>
<dbReference type="AlphaFoldDB" id="A0A852RD58"/>
<dbReference type="Gene3D" id="1.10.3720.10">
    <property type="entry name" value="MetI-like"/>
    <property type="match status" value="1"/>
</dbReference>